<dbReference type="AlphaFoldDB" id="A0AAT9I0E9"/>
<feature type="domain" description="N-terminal" evidence="2">
    <location>
        <begin position="43"/>
        <end position="112"/>
    </location>
</feature>
<name>A0AAT9I0E9_9ACTN</name>
<dbReference type="GO" id="GO:0003697">
    <property type="term" value="F:single-stranded DNA binding"/>
    <property type="evidence" value="ECO:0007669"/>
    <property type="project" value="InterPro"/>
</dbReference>
<gene>
    <name evidence="3" type="ORF">SHKM778_94450</name>
</gene>
<feature type="compositionally biased region" description="Acidic residues" evidence="1">
    <location>
        <begin position="105"/>
        <end position="115"/>
    </location>
</feature>
<reference evidence="3" key="2">
    <citation type="submission" date="2024-07" db="EMBL/GenBank/DDBJ databases">
        <title>Streptomyces haneummycinica sp. nov., a new antibiotic-producing actinobacterium isolated from marine sediment.</title>
        <authorList>
            <person name="Uemura M."/>
            <person name="Hamada M."/>
            <person name="Hirano S."/>
            <person name="Kobayashi K."/>
            <person name="Ohshiro T."/>
            <person name="Kobayashi T."/>
            <person name="Terahara T."/>
        </authorList>
    </citation>
    <scope>NUCLEOTIDE SEQUENCE</scope>
    <source>
        <strain evidence="3">KM77-8</strain>
        <plasmid evidence="3">pKM77-8_1</plasmid>
    </source>
</reference>
<dbReference type="InterPro" id="IPR013610">
    <property type="entry name" value="ArdC_N"/>
</dbReference>
<sequence length="154" mass="16937">MGYRKLAPDARRELGKRRTAELADLLQAGYAAMGRRDVWAAVMRAGAVHLNHRGAVNAIAIGLQAPEATRVLGYRAWKDEGRQVRKGEEGIRIWGPMRGRREDEASTPEDSEPQDEAPARGWVSNAVFDISQTDGPPVTPLRSPAVPRRWSATG</sequence>
<accession>A0AAT9I0E9</accession>
<evidence type="ECO:0000259" key="2">
    <source>
        <dbReference type="Pfam" id="PF08401"/>
    </source>
</evidence>
<organism evidence="3">
    <name type="scientific">Streptomyces haneummycinicus</name>
    <dbReference type="NCBI Taxonomy" id="3074435"/>
    <lineage>
        <taxon>Bacteria</taxon>
        <taxon>Bacillati</taxon>
        <taxon>Actinomycetota</taxon>
        <taxon>Actinomycetes</taxon>
        <taxon>Kitasatosporales</taxon>
        <taxon>Streptomycetaceae</taxon>
        <taxon>Streptomyces</taxon>
    </lineage>
</organism>
<geneLocation type="plasmid" evidence="3">
    <name>pKM77-8_1</name>
</geneLocation>
<proteinExistence type="predicted"/>
<evidence type="ECO:0000313" key="3">
    <source>
        <dbReference type="EMBL" id="BFO23057.1"/>
    </source>
</evidence>
<evidence type="ECO:0000256" key="1">
    <source>
        <dbReference type="SAM" id="MobiDB-lite"/>
    </source>
</evidence>
<feature type="region of interest" description="Disordered" evidence="1">
    <location>
        <begin position="95"/>
        <end position="154"/>
    </location>
</feature>
<dbReference type="EMBL" id="AP035769">
    <property type="protein sequence ID" value="BFO23057.1"/>
    <property type="molecule type" value="Genomic_DNA"/>
</dbReference>
<dbReference type="Pfam" id="PF08401">
    <property type="entry name" value="ArdcN"/>
    <property type="match status" value="1"/>
</dbReference>
<reference evidence="3" key="1">
    <citation type="submission" date="2024-06" db="EMBL/GenBank/DDBJ databases">
        <authorList>
            <consortium name="consrtm"/>
            <person name="Uemura M."/>
            <person name="Terahara T."/>
        </authorList>
    </citation>
    <scope>NUCLEOTIDE SEQUENCE</scope>
    <source>
        <strain evidence="3">KM77-8</strain>
        <plasmid evidence="3">pKM77-8_1</plasmid>
    </source>
</reference>
<keyword evidence="3" id="KW-0614">Plasmid</keyword>
<protein>
    <recommendedName>
        <fullName evidence="2">N-terminal domain-containing protein</fullName>
    </recommendedName>
</protein>